<dbReference type="GO" id="GO:0000976">
    <property type="term" value="F:transcription cis-regulatory region binding"/>
    <property type="evidence" value="ECO:0007669"/>
    <property type="project" value="TreeGrafter"/>
</dbReference>
<dbReference type="InterPro" id="IPR009057">
    <property type="entry name" value="Homeodomain-like_sf"/>
</dbReference>
<feature type="domain" description="HTH araC/xylS-type" evidence="4">
    <location>
        <begin position="238"/>
        <end position="335"/>
    </location>
</feature>
<dbReference type="RefSeq" id="WP_353500011.1">
    <property type="nucleotide sequence ID" value="NZ_CP115921.1"/>
</dbReference>
<dbReference type="GO" id="GO:0005829">
    <property type="term" value="C:cytosol"/>
    <property type="evidence" value="ECO:0007669"/>
    <property type="project" value="TreeGrafter"/>
</dbReference>
<evidence type="ECO:0000256" key="3">
    <source>
        <dbReference type="ARBA" id="ARBA00023163"/>
    </source>
</evidence>
<dbReference type="PROSITE" id="PS01124">
    <property type="entry name" value="HTH_ARAC_FAMILY_2"/>
    <property type="match status" value="1"/>
</dbReference>
<dbReference type="PANTHER" id="PTHR47894">
    <property type="entry name" value="HTH-TYPE TRANSCRIPTIONAL REGULATOR GADX"/>
    <property type="match status" value="1"/>
</dbReference>
<dbReference type="InterPro" id="IPR018062">
    <property type="entry name" value="HTH_AraC-typ_CS"/>
</dbReference>
<dbReference type="SUPFAM" id="SSF46689">
    <property type="entry name" value="Homeodomain-like"/>
    <property type="match status" value="1"/>
</dbReference>
<dbReference type="Pfam" id="PF12625">
    <property type="entry name" value="Arabinose_bd"/>
    <property type="match status" value="1"/>
</dbReference>
<dbReference type="GO" id="GO:0003700">
    <property type="term" value="F:DNA-binding transcription factor activity"/>
    <property type="evidence" value="ECO:0007669"/>
    <property type="project" value="InterPro"/>
</dbReference>
<organism evidence="5">
    <name type="scientific">Vibrio chaetopteri</name>
    <dbReference type="NCBI Taxonomy" id="3016528"/>
    <lineage>
        <taxon>Bacteria</taxon>
        <taxon>Pseudomonadati</taxon>
        <taxon>Pseudomonadota</taxon>
        <taxon>Gammaproteobacteria</taxon>
        <taxon>Vibrionales</taxon>
        <taxon>Vibrionaceae</taxon>
        <taxon>Vibrio</taxon>
    </lineage>
</organism>
<evidence type="ECO:0000256" key="1">
    <source>
        <dbReference type="ARBA" id="ARBA00023015"/>
    </source>
</evidence>
<sequence length="341" mass="39034">MNLREQNHYFAKVIVQYLIEVLESERPSMALSLKRQLTERVTKQADMDLIQAEQWARHYNKFIPGLYLKLYERVTVQDFGLYGYVVAASSSVRMGLTLSQQFLAMTTTYYEESLVEASDYLTIVPGINADDDAVQLLSEDFAAGYWALLIRIIIGHRADMDKLVLDFCYPAPHYVAQYRALFSGCTLRFNQPQTLIKLPTSWLNEPISLEHSCIDLLLSNQLISNDGLEGDKLSDIERKVSEVVISSHFTKSTVPDVAMEFSITSRQLRFYLQRNGLSLRDIVLRARMAVASKLLENTELDIGTIAETLNYSEASAFVRSFKRYYAISPLQYRLQKLDPFT</sequence>
<dbReference type="Gene3D" id="1.10.10.60">
    <property type="entry name" value="Homeodomain-like"/>
    <property type="match status" value="1"/>
</dbReference>
<keyword evidence="1" id="KW-0805">Transcription regulation</keyword>
<dbReference type="InterPro" id="IPR032687">
    <property type="entry name" value="AraC-type_N"/>
</dbReference>
<name>A0AAU8BRM1_9VIBR</name>
<keyword evidence="2" id="KW-0238">DNA-binding</keyword>
<gene>
    <name evidence="5" type="ORF">PG915_19220</name>
</gene>
<evidence type="ECO:0000313" key="5">
    <source>
        <dbReference type="EMBL" id="XCD18874.1"/>
    </source>
</evidence>
<protein>
    <submittedName>
        <fullName evidence="5">AraC family transcriptional regulator ligand-binding domain-containing protein</fullName>
    </submittedName>
</protein>
<accession>A0AAU8BRM1</accession>
<dbReference type="EMBL" id="CP115921">
    <property type="protein sequence ID" value="XCD18874.1"/>
    <property type="molecule type" value="Genomic_DNA"/>
</dbReference>
<dbReference type="PROSITE" id="PS00041">
    <property type="entry name" value="HTH_ARAC_FAMILY_1"/>
    <property type="match status" value="1"/>
</dbReference>
<dbReference type="PANTHER" id="PTHR47894:SF1">
    <property type="entry name" value="HTH-TYPE TRANSCRIPTIONAL REGULATOR VQSM"/>
    <property type="match status" value="1"/>
</dbReference>
<evidence type="ECO:0000259" key="4">
    <source>
        <dbReference type="PROSITE" id="PS01124"/>
    </source>
</evidence>
<dbReference type="Pfam" id="PF12833">
    <property type="entry name" value="HTH_18"/>
    <property type="match status" value="1"/>
</dbReference>
<dbReference type="InterPro" id="IPR018060">
    <property type="entry name" value="HTH_AraC"/>
</dbReference>
<evidence type="ECO:0000256" key="2">
    <source>
        <dbReference type="ARBA" id="ARBA00023125"/>
    </source>
</evidence>
<keyword evidence="3" id="KW-0804">Transcription</keyword>
<reference evidence="5" key="1">
    <citation type="submission" date="2023-01" db="EMBL/GenBank/DDBJ databases">
        <title>Vibrio sp. CB1-14 genome sequencing.</title>
        <authorList>
            <person name="Otstavnykh N."/>
            <person name="Isaeva M."/>
            <person name="Meleshko D."/>
        </authorList>
    </citation>
    <scope>NUCLEOTIDE SEQUENCE</scope>
    <source>
        <strain evidence="5">CB1-14</strain>
    </source>
</reference>
<dbReference type="AlphaFoldDB" id="A0AAU8BRM1"/>
<dbReference type="KEGG" id="vck:PG915_19220"/>
<proteinExistence type="predicted"/>
<dbReference type="SMART" id="SM00342">
    <property type="entry name" value="HTH_ARAC"/>
    <property type="match status" value="1"/>
</dbReference>